<evidence type="ECO:0008006" key="3">
    <source>
        <dbReference type="Google" id="ProtNLM"/>
    </source>
</evidence>
<dbReference type="VEuPathDB" id="TrichDB:TVAG_036180"/>
<dbReference type="KEGG" id="tva:5468149"/>
<organism evidence="1 2">
    <name type="scientific">Trichomonas vaginalis (strain ATCC PRA-98 / G3)</name>
    <dbReference type="NCBI Taxonomy" id="412133"/>
    <lineage>
        <taxon>Eukaryota</taxon>
        <taxon>Metamonada</taxon>
        <taxon>Parabasalia</taxon>
        <taxon>Trichomonadida</taxon>
        <taxon>Trichomonadidae</taxon>
        <taxon>Trichomonas</taxon>
    </lineage>
</organism>
<dbReference type="EMBL" id="DS113183">
    <property type="protein sequence ID" value="EAY22593.1"/>
    <property type="molecule type" value="Genomic_DNA"/>
</dbReference>
<dbReference type="AlphaFoldDB" id="A2DAU0"/>
<proteinExistence type="predicted"/>
<evidence type="ECO:0000313" key="1">
    <source>
        <dbReference type="EMBL" id="EAY22593.1"/>
    </source>
</evidence>
<dbReference type="SUPFAM" id="SSF81383">
    <property type="entry name" value="F-box domain"/>
    <property type="match status" value="1"/>
</dbReference>
<gene>
    <name evidence="1" type="ORF">TVAG_036180</name>
</gene>
<reference evidence="1" key="1">
    <citation type="submission" date="2006-10" db="EMBL/GenBank/DDBJ databases">
        <authorList>
            <person name="Amadeo P."/>
            <person name="Zhao Q."/>
            <person name="Wortman J."/>
            <person name="Fraser-Liggett C."/>
            <person name="Carlton J."/>
        </authorList>
    </citation>
    <scope>NUCLEOTIDE SEQUENCE</scope>
    <source>
        <strain evidence="1">G3</strain>
    </source>
</reference>
<dbReference type="Proteomes" id="UP000001542">
    <property type="component" value="Unassembled WGS sequence"/>
</dbReference>
<dbReference type="VEuPathDB" id="TrichDB:TVAGG3_0812700"/>
<dbReference type="SMR" id="A2DAU0"/>
<name>A2DAU0_TRIV3</name>
<dbReference type="InterPro" id="IPR011047">
    <property type="entry name" value="Quinoprotein_ADH-like_sf"/>
</dbReference>
<reference evidence="1" key="2">
    <citation type="journal article" date="2007" name="Science">
        <title>Draft genome sequence of the sexually transmitted pathogen Trichomonas vaginalis.</title>
        <authorList>
            <person name="Carlton J.M."/>
            <person name="Hirt R.P."/>
            <person name="Silva J.C."/>
            <person name="Delcher A.L."/>
            <person name="Schatz M."/>
            <person name="Zhao Q."/>
            <person name="Wortman J.R."/>
            <person name="Bidwell S.L."/>
            <person name="Alsmark U.C.M."/>
            <person name="Besteiro S."/>
            <person name="Sicheritz-Ponten T."/>
            <person name="Noel C.J."/>
            <person name="Dacks J.B."/>
            <person name="Foster P.G."/>
            <person name="Simillion C."/>
            <person name="Van de Peer Y."/>
            <person name="Miranda-Saavedra D."/>
            <person name="Barton G.J."/>
            <person name="Westrop G.D."/>
            <person name="Mueller S."/>
            <person name="Dessi D."/>
            <person name="Fiori P.L."/>
            <person name="Ren Q."/>
            <person name="Paulsen I."/>
            <person name="Zhang H."/>
            <person name="Bastida-Corcuera F.D."/>
            <person name="Simoes-Barbosa A."/>
            <person name="Brown M.T."/>
            <person name="Hayes R.D."/>
            <person name="Mukherjee M."/>
            <person name="Okumura C.Y."/>
            <person name="Schneider R."/>
            <person name="Smith A.J."/>
            <person name="Vanacova S."/>
            <person name="Villalvazo M."/>
            <person name="Haas B.J."/>
            <person name="Pertea M."/>
            <person name="Feldblyum T.V."/>
            <person name="Utterback T.R."/>
            <person name="Shu C.L."/>
            <person name="Osoegawa K."/>
            <person name="de Jong P.J."/>
            <person name="Hrdy I."/>
            <person name="Horvathova L."/>
            <person name="Zubacova Z."/>
            <person name="Dolezal P."/>
            <person name="Malik S.B."/>
            <person name="Logsdon J.M. Jr."/>
            <person name="Henze K."/>
            <person name="Gupta A."/>
            <person name="Wang C.C."/>
            <person name="Dunne R.L."/>
            <person name="Upcroft J.A."/>
            <person name="Upcroft P."/>
            <person name="White O."/>
            <person name="Salzberg S.L."/>
            <person name="Tang P."/>
            <person name="Chiu C.-H."/>
            <person name="Lee Y.-S."/>
            <person name="Embley T.M."/>
            <person name="Coombs G.H."/>
            <person name="Mottram J.C."/>
            <person name="Tachezy J."/>
            <person name="Fraser-Liggett C.M."/>
            <person name="Johnson P.J."/>
        </authorList>
    </citation>
    <scope>NUCLEOTIDE SEQUENCE [LARGE SCALE GENOMIC DNA]</scope>
    <source>
        <strain evidence="1">G3</strain>
    </source>
</reference>
<dbReference type="InterPro" id="IPR036047">
    <property type="entry name" value="F-box-like_dom_sf"/>
</dbReference>
<sequence length="428" mass="48590">MIDLGHIPAWCLYPILEKMEPEKIAEIAPVNKDLSEACLSQTLWEDKYNKKFNQLTYHISKSPMNVDWLESYAKRNSVSFNIENHKPKAKSFKGTEINQIHSYSNSFAFSGKDNLSIYAYDYLENGCEYESIKSIPFKSNDFLYVDQNTIVSVADEVLSMINVKTGQIAEITKGIGKNPLMHAISPKMFVVVTESRGYVFDTTDITSPRSDFKHIGKPIALGSNNYHLYIATSKDLMCIDVYNPHAPIIWSFSERDDVNVTHCSFNYKAGIAIYGNQAIKLISGRNLFTFDEQNISTSAILNNGIAVLGTMTEGVIYYDINKKLKLGTQLFGDDEKIRFIYHNDLNDKVVIAGDFNVHIVAPHYEKEEFVISEVRSPLKCGSVRMRMIENFGILKQIIFDGERIIANMGDFVRVYDFYTGKLAEITPN</sequence>
<dbReference type="SUPFAM" id="SSF50998">
    <property type="entry name" value="Quinoprotein alcohol dehydrogenase-like"/>
    <property type="match status" value="1"/>
</dbReference>
<evidence type="ECO:0000313" key="2">
    <source>
        <dbReference type="Proteomes" id="UP000001542"/>
    </source>
</evidence>
<keyword evidence="2" id="KW-1185">Reference proteome</keyword>
<dbReference type="OrthoDB" id="10429175at2759"/>
<protein>
    <recommendedName>
        <fullName evidence="3">F-box domain containing protein</fullName>
    </recommendedName>
</protein>
<dbReference type="RefSeq" id="XP_001583579.1">
    <property type="nucleotide sequence ID" value="XM_001583529.1"/>
</dbReference>
<accession>A2DAU0</accession>
<dbReference type="InParanoid" id="A2DAU0"/>